<reference evidence="6 7" key="1">
    <citation type="journal article" date="2015" name="Plant Cell">
        <title>Oil accumulation by the oleaginous diatom Fistulifera solaris as revealed by the genome and transcriptome.</title>
        <authorList>
            <person name="Tanaka T."/>
            <person name="Maeda Y."/>
            <person name="Veluchamy A."/>
            <person name="Tanaka M."/>
            <person name="Abida H."/>
            <person name="Marechal E."/>
            <person name="Bowler C."/>
            <person name="Muto M."/>
            <person name="Sunaga Y."/>
            <person name="Tanaka M."/>
            <person name="Yoshino T."/>
            <person name="Taniguchi T."/>
            <person name="Fukuda Y."/>
            <person name="Nemoto M."/>
            <person name="Matsumoto M."/>
            <person name="Wong P.S."/>
            <person name="Aburatani S."/>
            <person name="Fujibuchi W."/>
        </authorList>
    </citation>
    <scope>NUCLEOTIDE SEQUENCE [LARGE SCALE GENOMIC DNA]</scope>
    <source>
        <strain evidence="6 7">JPCC DA0580</strain>
    </source>
</reference>
<dbReference type="InterPro" id="IPR016072">
    <property type="entry name" value="Skp1_comp_dimer"/>
</dbReference>
<evidence type="ECO:0000259" key="4">
    <source>
        <dbReference type="Pfam" id="PF01466"/>
    </source>
</evidence>
<evidence type="ECO:0000256" key="3">
    <source>
        <dbReference type="PIRNR" id="PIRNR028729"/>
    </source>
</evidence>
<comment type="caution">
    <text evidence="6">The sequence shown here is derived from an EMBL/GenBank/DDBJ whole genome shotgun (WGS) entry which is preliminary data.</text>
</comment>
<evidence type="ECO:0000313" key="7">
    <source>
        <dbReference type="Proteomes" id="UP000198406"/>
    </source>
</evidence>
<dbReference type="InParanoid" id="A0A1Z5JKJ9"/>
<evidence type="ECO:0000259" key="5">
    <source>
        <dbReference type="Pfam" id="PF03931"/>
    </source>
</evidence>
<proteinExistence type="inferred from homology"/>
<evidence type="ECO:0000256" key="2">
    <source>
        <dbReference type="ARBA" id="ARBA00022786"/>
    </source>
</evidence>
<dbReference type="InterPro" id="IPR001232">
    <property type="entry name" value="SKP1-like"/>
</dbReference>
<evidence type="ECO:0000313" key="6">
    <source>
        <dbReference type="EMBL" id="GAX14543.1"/>
    </source>
</evidence>
<evidence type="ECO:0008006" key="8">
    <source>
        <dbReference type="Google" id="ProtNLM"/>
    </source>
</evidence>
<name>A0A1Z5JKJ9_FISSO</name>
<dbReference type="PANTHER" id="PTHR11165">
    <property type="entry name" value="SKP1"/>
    <property type="match status" value="1"/>
</dbReference>
<dbReference type="Proteomes" id="UP000198406">
    <property type="component" value="Unassembled WGS sequence"/>
</dbReference>
<comment type="similarity">
    <text evidence="1 3">Belongs to the SKP1 family.</text>
</comment>
<dbReference type="InterPro" id="IPR036296">
    <property type="entry name" value="SKP1-like_dim_sf"/>
</dbReference>
<protein>
    <recommendedName>
        <fullName evidence="8">SKP1-like protein</fullName>
    </recommendedName>
</protein>
<dbReference type="UniPathway" id="UPA00143"/>
<dbReference type="Gene3D" id="3.30.710.10">
    <property type="entry name" value="Potassium Channel Kv1.1, Chain A"/>
    <property type="match status" value="1"/>
</dbReference>
<organism evidence="6 7">
    <name type="scientific">Fistulifera solaris</name>
    <name type="common">Oleaginous diatom</name>
    <dbReference type="NCBI Taxonomy" id="1519565"/>
    <lineage>
        <taxon>Eukaryota</taxon>
        <taxon>Sar</taxon>
        <taxon>Stramenopiles</taxon>
        <taxon>Ochrophyta</taxon>
        <taxon>Bacillariophyta</taxon>
        <taxon>Bacillariophyceae</taxon>
        <taxon>Bacillariophycidae</taxon>
        <taxon>Naviculales</taxon>
        <taxon>Naviculaceae</taxon>
        <taxon>Fistulifera</taxon>
    </lineage>
</organism>
<dbReference type="OrthoDB" id="2342932at2759"/>
<dbReference type="InterPro" id="IPR016897">
    <property type="entry name" value="SKP1"/>
</dbReference>
<dbReference type="AlphaFoldDB" id="A0A1Z5JKJ9"/>
<dbReference type="SUPFAM" id="SSF81382">
    <property type="entry name" value="Skp1 dimerisation domain-like"/>
    <property type="match status" value="1"/>
</dbReference>
<comment type="pathway">
    <text evidence="3">Protein modification; protein ubiquitination.</text>
</comment>
<keyword evidence="7" id="KW-1185">Reference proteome</keyword>
<feature type="domain" description="SKP1 component dimerisation" evidence="4">
    <location>
        <begin position="118"/>
        <end position="164"/>
    </location>
</feature>
<dbReference type="SUPFAM" id="SSF54695">
    <property type="entry name" value="POZ domain"/>
    <property type="match status" value="1"/>
</dbReference>
<dbReference type="SMART" id="SM00512">
    <property type="entry name" value="Skp1"/>
    <property type="match status" value="1"/>
</dbReference>
<dbReference type="InterPro" id="IPR016073">
    <property type="entry name" value="Skp1_comp_POZ"/>
</dbReference>
<dbReference type="PIRSF" id="PIRSF028729">
    <property type="entry name" value="E3_ubiquit_lig_SCF_Skp"/>
    <property type="match status" value="1"/>
</dbReference>
<dbReference type="Pfam" id="PF03931">
    <property type="entry name" value="Skp1_POZ"/>
    <property type="match status" value="1"/>
</dbReference>
<accession>A0A1Z5JKJ9</accession>
<gene>
    <name evidence="6" type="ORF">FisN_6Lh320</name>
</gene>
<evidence type="ECO:0000256" key="1">
    <source>
        <dbReference type="ARBA" id="ARBA00009993"/>
    </source>
</evidence>
<dbReference type="GO" id="GO:0016567">
    <property type="term" value="P:protein ubiquitination"/>
    <property type="evidence" value="ECO:0007669"/>
    <property type="project" value="UniProtKB-UniPathway"/>
</dbReference>
<keyword evidence="2 3" id="KW-0833">Ubl conjugation pathway</keyword>
<dbReference type="EMBL" id="BDSP01000081">
    <property type="protein sequence ID" value="GAX14543.1"/>
    <property type="molecule type" value="Genomic_DNA"/>
</dbReference>
<dbReference type="InterPro" id="IPR011333">
    <property type="entry name" value="SKP1/BTB/POZ_sf"/>
</dbReference>
<sequence length="167" mass="19355">MQSEEEFKIVLRGCDDVKVEIDAKVCEPSEFLQNQLEDIENADVGEISVPKVEGAILELIVKFLNHHAEEPLIKINHPIEGDTVEDVVKQEWYATFINELHEKVVYKLLLAANFMHIQPLLDLVVLRIAWLFSKKSPDELKALLKFEGLTPEQEEKARRDHPWIFEK</sequence>
<dbReference type="GO" id="GO:0006511">
    <property type="term" value="P:ubiquitin-dependent protein catabolic process"/>
    <property type="evidence" value="ECO:0007669"/>
    <property type="project" value="InterPro"/>
</dbReference>
<feature type="domain" description="SKP1 component POZ" evidence="5">
    <location>
        <begin position="8"/>
        <end position="68"/>
    </location>
</feature>
<dbReference type="Pfam" id="PF01466">
    <property type="entry name" value="Skp1"/>
    <property type="match status" value="1"/>
</dbReference>